<gene>
    <name evidence="11" type="ORF">TCLT_LOCUS1340</name>
</gene>
<evidence type="ECO:0000313" key="11">
    <source>
        <dbReference type="EMBL" id="VDM96725.1"/>
    </source>
</evidence>
<name>A0A0N5CMG0_THECL</name>
<comment type="function">
    <text evidence="8">Reversible hydration of carbon dioxide.</text>
</comment>
<dbReference type="CDD" id="cd00326">
    <property type="entry name" value="alpha_CA"/>
    <property type="match status" value="1"/>
</dbReference>
<feature type="region of interest" description="Disordered" evidence="9">
    <location>
        <begin position="1"/>
        <end position="24"/>
    </location>
</feature>
<dbReference type="GO" id="GO:0008270">
    <property type="term" value="F:zinc ion binding"/>
    <property type="evidence" value="ECO:0007669"/>
    <property type="project" value="UniProtKB-UniRule"/>
</dbReference>
<evidence type="ECO:0000256" key="6">
    <source>
        <dbReference type="ARBA" id="ARBA00023239"/>
    </source>
</evidence>
<protein>
    <recommendedName>
        <fullName evidence="3 8">Carbonic anhydrase</fullName>
        <ecNumber evidence="3 8">4.2.1.1</ecNumber>
    </recommendedName>
</protein>
<comment type="similarity">
    <text evidence="2 8">Belongs to the alpha-carbonic anhydrase family.</text>
</comment>
<dbReference type="EMBL" id="UYYF01000162">
    <property type="protein sequence ID" value="VDM96725.1"/>
    <property type="molecule type" value="Genomic_DNA"/>
</dbReference>
<reference evidence="13" key="1">
    <citation type="submission" date="2017-02" db="UniProtKB">
        <authorList>
            <consortium name="WormBaseParasite"/>
        </authorList>
    </citation>
    <scope>IDENTIFICATION</scope>
</reference>
<accession>A0A0N5CMG0</accession>
<evidence type="ECO:0000256" key="2">
    <source>
        <dbReference type="ARBA" id="ARBA00010718"/>
    </source>
</evidence>
<feature type="compositionally biased region" description="Polar residues" evidence="9">
    <location>
        <begin position="14"/>
        <end position="24"/>
    </location>
</feature>
<dbReference type="InterPro" id="IPR036398">
    <property type="entry name" value="CA_dom_sf"/>
</dbReference>
<evidence type="ECO:0000256" key="4">
    <source>
        <dbReference type="ARBA" id="ARBA00022723"/>
    </source>
</evidence>
<dbReference type="PROSITE" id="PS00162">
    <property type="entry name" value="ALPHA_CA_1"/>
    <property type="match status" value="1"/>
</dbReference>
<evidence type="ECO:0000256" key="7">
    <source>
        <dbReference type="ARBA" id="ARBA00048348"/>
    </source>
</evidence>
<organism evidence="13">
    <name type="scientific">Thelazia callipaeda</name>
    <name type="common">Oriental eyeworm</name>
    <name type="synonym">Parasitic nematode</name>
    <dbReference type="NCBI Taxonomy" id="103827"/>
    <lineage>
        <taxon>Eukaryota</taxon>
        <taxon>Metazoa</taxon>
        <taxon>Ecdysozoa</taxon>
        <taxon>Nematoda</taxon>
        <taxon>Chromadorea</taxon>
        <taxon>Rhabditida</taxon>
        <taxon>Spirurina</taxon>
        <taxon>Spiruromorpha</taxon>
        <taxon>Thelazioidea</taxon>
        <taxon>Thelaziidae</taxon>
        <taxon>Thelazia</taxon>
    </lineage>
</organism>
<evidence type="ECO:0000256" key="1">
    <source>
        <dbReference type="ARBA" id="ARBA00001947"/>
    </source>
</evidence>
<keyword evidence="12" id="KW-1185">Reference proteome</keyword>
<dbReference type="Gene3D" id="3.10.200.10">
    <property type="entry name" value="Alpha carbonic anhydrase"/>
    <property type="match status" value="1"/>
</dbReference>
<evidence type="ECO:0000256" key="5">
    <source>
        <dbReference type="ARBA" id="ARBA00022833"/>
    </source>
</evidence>
<reference evidence="11 12" key="2">
    <citation type="submission" date="2018-11" db="EMBL/GenBank/DDBJ databases">
        <authorList>
            <consortium name="Pathogen Informatics"/>
        </authorList>
    </citation>
    <scope>NUCLEOTIDE SEQUENCE [LARGE SCALE GENOMIC DNA]</scope>
</reference>
<comment type="cofactor">
    <cofactor evidence="1 8">
        <name>Zn(2+)</name>
        <dbReference type="ChEBI" id="CHEBI:29105"/>
    </cofactor>
</comment>
<dbReference type="Pfam" id="PF00194">
    <property type="entry name" value="Carb_anhydrase"/>
    <property type="match status" value="1"/>
</dbReference>
<dbReference type="PANTHER" id="PTHR18952:SF141">
    <property type="entry name" value="CARBONIC ANHYDRASE"/>
    <property type="match status" value="1"/>
</dbReference>
<evidence type="ECO:0000256" key="8">
    <source>
        <dbReference type="RuleBase" id="RU367011"/>
    </source>
</evidence>
<dbReference type="AlphaFoldDB" id="A0A0N5CMG0"/>
<dbReference type="SMART" id="SM01057">
    <property type="entry name" value="Carb_anhydrase"/>
    <property type="match status" value="1"/>
</dbReference>
<evidence type="ECO:0000256" key="9">
    <source>
        <dbReference type="SAM" id="MobiDB-lite"/>
    </source>
</evidence>
<keyword evidence="4 8" id="KW-0479">Metal-binding</keyword>
<dbReference type="GO" id="GO:0004089">
    <property type="term" value="F:carbonate dehydratase activity"/>
    <property type="evidence" value="ECO:0007669"/>
    <property type="project" value="UniProtKB-UniRule"/>
</dbReference>
<sequence>MSPGHWNYSEESENGPNNWPNADGLNQSPINLDLNLMKYTTANPLKFINYNIKLEGEIVNTGHSVQVLPKFGDKVPKILGGDLDQTYHLVQYHFHWGLHDNEGSEHTLAGLHYPAELHLVHEGITNSSKLAVIGVFFTIGEENQALYPESTVLHKITDPAQSQTIEGILLKDKLPKNTKTFWRYDGSLTTPPCSEVVTWTIFTEPITITKFQLALLRSVHDRPGHVMKKNFRPIQKLNNRELKFIVTT</sequence>
<dbReference type="EC" id="4.2.1.1" evidence="3 8"/>
<dbReference type="InterPro" id="IPR023561">
    <property type="entry name" value="Carbonic_anhydrase_a-class"/>
</dbReference>
<feature type="domain" description="Alpha-carbonic anhydrase" evidence="10">
    <location>
        <begin position="4"/>
        <end position="246"/>
    </location>
</feature>
<dbReference type="InterPro" id="IPR018338">
    <property type="entry name" value="Carbonic_anhydrase_a-class_CS"/>
</dbReference>
<dbReference type="STRING" id="103827.A0A0N5CMG0"/>
<dbReference type="PANTHER" id="PTHR18952">
    <property type="entry name" value="CARBONIC ANHYDRASE"/>
    <property type="match status" value="1"/>
</dbReference>
<evidence type="ECO:0000313" key="13">
    <source>
        <dbReference type="WBParaSite" id="TCLT_0000133901-mRNA-1"/>
    </source>
</evidence>
<evidence type="ECO:0000256" key="3">
    <source>
        <dbReference type="ARBA" id="ARBA00012925"/>
    </source>
</evidence>
<dbReference type="PROSITE" id="PS51144">
    <property type="entry name" value="ALPHA_CA_2"/>
    <property type="match status" value="1"/>
</dbReference>
<dbReference type="SUPFAM" id="SSF51069">
    <property type="entry name" value="Carbonic anhydrase"/>
    <property type="match status" value="1"/>
</dbReference>
<dbReference type="WBParaSite" id="TCLT_0000133901-mRNA-1">
    <property type="protein sequence ID" value="TCLT_0000133901-mRNA-1"/>
    <property type="gene ID" value="TCLT_0000133901"/>
</dbReference>
<evidence type="ECO:0000313" key="12">
    <source>
        <dbReference type="Proteomes" id="UP000276776"/>
    </source>
</evidence>
<proteinExistence type="inferred from homology"/>
<keyword evidence="5 8" id="KW-0862">Zinc</keyword>
<keyword evidence="6 8" id="KW-0456">Lyase</keyword>
<dbReference type="InterPro" id="IPR001148">
    <property type="entry name" value="CA_dom"/>
</dbReference>
<comment type="catalytic activity">
    <reaction evidence="7 8">
        <text>hydrogencarbonate + H(+) = CO2 + H2O</text>
        <dbReference type="Rhea" id="RHEA:10748"/>
        <dbReference type="ChEBI" id="CHEBI:15377"/>
        <dbReference type="ChEBI" id="CHEBI:15378"/>
        <dbReference type="ChEBI" id="CHEBI:16526"/>
        <dbReference type="ChEBI" id="CHEBI:17544"/>
        <dbReference type="EC" id="4.2.1.1"/>
    </reaction>
</comment>
<dbReference type="OrthoDB" id="429145at2759"/>
<dbReference type="OMA" id="TWTIFTE"/>
<evidence type="ECO:0000259" key="10">
    <source>
        <dbReference type="PROSITE" id="PS51144"/>
    </source>
</evidence>
<dbReference type="GO" id="GO:0005737">
    <property type="term" value="C:cytoplasm"/>
    <property type="evidence" value="ECO:0007669"/>
    <property type="project" value="TreeGrafter"/>
</dbReference>
<dbReference type="Proteomes" id="UP000276776">
    <property type="component" value="Unassembled WGS sequence"/>
</dbReference>